<dbReference type="EMBL" id="JXCZ01000007">
    <property type="protein sequence ID" value="KOY79642.1"/>
    <property type="molecule type" value="Genomic_DNA"/>
</dbReference>
<dbReference type="Gene3D" id="3.40.50.150">
    <property type="entry name" value="Vaccinia Virus protein VP39"/>
    <property type="match status" value="1"/>
</dbReference>
<protein>
    <recommendedName>
        <fullName evidence="3">SAM-dependent methyltransferase</fullName>
    </recommendedName>
</protein>
<dbReference type="PATRIC" id="fig|148814.9.peg.200"/>
<name>A0A0M9DE85_9LACO</name>
<proteinExistence type="predicted"/>
<dbReference type="Proteomes" id="UP000037749">
    <property type="component" value="Unassembled WGS sequence"/>
</dbReference>
<reference evidence="1 2" key="1">
    <citation type="journal article" date="2015" name="Genome Biol. Evol.">
        <title>Functionally Structured Genomes in Lactobacillus kunkeei Colonizing the Honey Crop and Food Products of Honeybees and Stingless Bees.</title>
        <authorList>
            <person name="Tamarit D."/>
            <person name="Ellegaard K.M."/>
            <person name="Wikander J."/>
            <person name="Olofsson T."/>
            <person name="Vasquez A."/>
            <person name="Andersson S.G."/>
        </authorList>
    </citation>
    <scope>NUCLEOTIDE SEQUENCE [LARGE SCALE GENOMIC DNA]</scope>
    <source>
        <strain evidence="1 2">LAla</strain>
    </source>
</reference>
<dbReference type="SUPFAM" id="SSF53335">
    <property type="entry name" value="S-adenosyl-L-methionine-dependent methyltransferases"/>
    <property type="match status" value="1"/>
</dbReference>
<dbReference type="RefSeq" id="WP_053796209.1">
    <property type="nucleotide sequence ID" value="NZ_JXCZ01000007.1"/>
</dbReference>
<comment type="caution">
    <text evidence="1">The sequence shown here is derived from an EMBL/GenBank/DDBJ whole genome shotgun (WGS) entry which is preliminary data.</text>
</comment>
<sequence length="280" mass="32782">MDKKKLLKKMKKNKKITHKPSYIERMKKYYDLFSDFSDIKYLINNVLEADRLLQQNQLPQDLPVLLLPDDVQDTIFSYVNEKYPMRDPKGDAVWNQFVDQLPKLDQDLREFRDYLEEQYGMWAYISAPFTNDIAKFLKGKKALEVMAGNGYISKGLRENGADVICTDNLAWKKENETGKHLVTDVESLDAIDAFNKYKDDIDYIIMCWSPDGVDIDWKLLSAIRESDKDIPLIAIGEKYGATDSKQFWDNAEFIENDDVKNLNRHHKPFDLIEDELYLVK</sequence>
<accession>A0A0M9DE85</accession>
<evidence type="ECO:0000313" key="1">
    <source>
        <dbReference type="EMBL" id="KOY79642.1"/>
    </source>
</evidence>
<organism evidence="1 2">
    <name type="scientific">Apilactobacillus kunkeei</name>
    <dbReference type="NCBI Taxonomy" id="148814"/>
    <lineage>
        <taxon>Bacteria</taxon>
        <taxon>Bacillati</taxon>
        <taxon>Bacillota</taxon>
        <taxon>Bacilli</taxon>
        <taxon>Lactobacillales</taxon>
        <taxon>Lactobacillaceae</taxon>
        <taxon>Apilactobacillus</taxon>
    </lineage>
</organism>
<dbReference type="InterPro" id="IPR029063">
    <property type="entry name" value="SAM-dependent_MTases_sf"/>
</dbReference>
<dbReference type="AlphaFoldDB" id="A0A0M9DE85"/>
<evidence type="ECO:0000313" key="2">
    <source>
        <dbReference type="Proteomes" id="UP000037749"/>
    </source>
</evidence>
<evidence type="ECO:0008006" key="3">
    <source>
        <dbReference type="Google" id="ProtNLM"/>
    </source>
</evidence>
<gene>
    <name evidence="1" type="ORF">RZ72_06960</name>
</gene>